<dbReference type="PANTHER" id="PTHR45840">
    <property type="entry name" value="RHOMBOID-RELATED PROTEIN"/>
    <property type="match status" value="1"/>
</dbReference>
<keyword evidence="9" id="KW-1185">Reference proteome</keyword>
<gene>
    <name evidence="8" type="ORF">Ocin01_05890</name>
</gene>
<keyword evidence="5 6" id="KW-0472">Membrane</keyword>
<dbReference type="EMBL" id="LJIJ01000186">
    <property type="protein sequence ID" value="ODN00805.1"/>
    <property type="molecule type" value="Genomic_DNA"/>
</dbReference>
<dbReference type="Proteomes" id="UP000094527">
    <property type="component" value="Unassembled WGS sequence"/>
</dbReference>
<dbReference type="OrthoDB" id="418595at2759"/>
<reference evidence="8 9" key="1">
    <citation type="journal article" date="2016" name="Genome Biol. Evol.">
        <title>Gene Family Evolution Reflects Adaptation to Soil Environmental Stressors in the Genome of the Collembolan Orchesella cincta.</title>
        <authorList>
            <person name="Faddeeva-Vakhrusheva A."/>
            <person name="Derks M.F."/>
            <person name="Anvar S.Y."/>
            <person name="Agamennone V."/>
            <person name="Suring W."/>
            <person name="Smit S."/>
            <person name="van Straalen N.M."/>
            <person name="Roelofs D."/>
        </authorList>
    </citation>
    <scope>NUCLEOTIDE SEQUENCE [LARGE SCALE GENOMIC DNA]</scope>
    <source>
        <tissue evidence="8">Mixed pool</tissue>
    </source>
</reference>
<evidence type="ECO:0000256" key="3">
    <source>
        <dbReference type="ARBA" id="ARBA00022692"/>
    </source>
</evidence>
<organism evidence="8 9">
    <name type="scientific">Orchesella cincta</name>
    <name type="common">Springtail</name>
    <name type="synonym">Podura cincta</name>
    <dbReference type="NCBI Taxonomy" id="48709"/>
    <lineage>
        <taxon>Eukaryota</taxon>
        <taxon>Metazoa</taxon>
        <taxon>Ecdysozoa</taxon>
        <taxon>Arthropoda</taxon>
        <taxon>Hexapoda</taxon>
        <taxon>Collembola</taxon>
        <taxon>Entomobryomorpha</taxon>
        <taxon>Entomobryoidea</taxon>
        <taxon>Orchesellidae</taxon>
        <taxon>Orchesellinae</taxon>
        <taxon>Orchesella</taxon>
    </lineage>
</organism>
<comment type="subcellular location">
    <subcellularLocation>
        <location evidence="1">Membrane</location>
        <topology evidence="1">Multi-pass membrane protein</topology>
    </subcellularLocation>
</comment>
<evidence type="ECO:0000256" key="4">
    <source>
        <dbReference type="ARBA" id="ARBA00022989"/>
    </source>
</evidence>
<name>A0A1D2N6U8_ORCCI</name>
<comment type="similarity">
    <text evidence="2">Belongs to the peptidase S54 family.</text>
</comment>
<feature type="transmembrane region" description="Helical" evidence="6">
    <location>
        <begin position="171"/>
        <end position="190"/>
    </location>
</feature>
<comment type="caution">
    <text evidence="8">The sequence shown here is derived from an EMBL/GenBank/DDBJ whole genome shotgun (WGS) entry which is preliminary data.</text>
</comment>
<dbReference type="Pfam" id="PF01694">
    <property type="entry name" value="Rhomboid"/>
    <property type="match status" value="1"/>
</dbReference>
<dbReference type="STRING" id="48709.A0A1D2N6U8"/>
<dbReference type="GO" id="GO:0016020">
    <property type="term" value="C:membrane"/>
    <property type="evidence" value="ECO:0007669"/>
    <property type="project" value="UniProtKB-SubCell"/>
</dbReference>
<feature type="transmembrane region" description="Helical" evidence="6">
    <location>
        <begin position="196"/>
        <end position="217"/>
    </location>
</feature>
<protein>
    <submittedName>
        <fullName evidence="8">Rhomboid-related protein 1</fullName>
    </submittedName>
</protein>
<feature type="transmembrane region" description="Helical" evidence="6">
    <location>
        <begin position="229"/>
        <end position="250"/>
    </location>
</feature>
<dbReference type="PANTHER" id="PTHR45840:SF2">
    <property type="entry name" value="PROTEIN RHOMBOID-RELATED"/>
    <property type="match status" value="1"/>
</dbReference>
<evidence type="ECO:0000313" key="8">
    <source>
        <dbReference type="EMBL" id="ODN00805.1"/>
    </source>
</evidence>
<dbReference type="InterPro" id="IPR022764">
    <property type="entry name" value="Peptidase_S54_rhomboid_dom"/>
</dbReference>
<evidence type="ECO:0000256" key="1">
    <source>
        <dbReference type="ARBA" id="ARBA00004141"/>
    </source>
</evidence>
<proteinExistence type="inferred from homology"/>
<dbReference type="InterPro" id="IPR035952">
    <property type="entry name" value="Rhomboid-like_sf"/>
</dbReference>
<dbReference type="SUPFAM" id="SSF144091">
    <property type="entry name" value="Rhomboid-like"/>
    <property type="match status" value="1"/>
</dbReference>
<dbReference type="Gene3D" id="1.20.1540.10">
    <property type="entry name" value="Rhomboid-like"/>
    <property type="match status" value="1"/>
</dbReference>
<evidence type="ECO:0000256" key="5">
    <source>
        <dbReference type="ARBA" id="ARBA00023136"/>
    </source>
</evidence>
<dbReference type="GO" id="GO:0004252">
    <property type="term" value="F:serine-type endopeptidase activity"/>
    <property type="evidence" value="ECO:0007669"/>
    <property type="project" value="InterPro"/>
</dbReference>
<feature type="transmembrane region" description="Helical" evidence="6">
    <location>
        <begin position="288"/>
        <end position="309"/>
    </location>
</feature>
<keyword evidence="3 6" id="KW-0812">Transmembrane</keyword>
<evidence type="ECO:0000259" key="7">
    <source>
        <dbReference type="Pfam" id="PF01694"/>
    </source>
</evidence>
<sequence length="315" mass="36195">MIVFTQKFSTEDGQRAQQDLPLMHSEVMSSRSFPRLLPRMISELPTAPDEPPMSKTMPLSISLHDLSDKIEEEEYYIEDEEDEDLAYNDHYNCFPPPIFMFCITMAELGFFIYHTRKLLNDPKYGYVNKYGPAPLDSRLKYDPRKSYMHIINNVVIQIVLGVLLEMVHKWWRVLAIYFAGVLFGSLATSIAEPFNYLAGASAGVYALIAAHLSTVILNWNEMEYPWIRVLLFVAFLFHDAGTAFYITFVTGETTNVGYACHLGGAVAGLLVGIHVLKNLQWRKWEEILWYFCSVLCILLFAFAVLWNIFRADLFP</sequence>
<feature type="transmembrane region" description="Helical" evidence="6">
    <location>
        <begin position="256"/>
        <end position="276"/>
    </location>
</feature>
<dbReference type="AlphaFoldDB" id="A0A1D2N6U8"/>
<feature type="domain" description="Peptidase S54 rhomboid" evidence="7">
    <location>
        <begin position="146"/>
        <end position="277"/>
    </location>
</feature>
<keyword evidence="4 6" id="KW-1133">Transmembrane helix</keyword>
<accession>A0A1D2N6U8</accession>
<evidence type="ECO:0000256" key="2">
    <source>
        <dbReference type="ARBA" id="ARBA00009045"/>
    </source>
</evidence>
<dbReference type="InterPro" id="IPR051739">
    <property type="entry name" value="Rhomboid_IM_Serine_Proteases"/>
</dbReference>
<evidence type="ECO:0000313" key="9">
    <source>
        <dbReference type="Proteomes" id="UP000094527"/>
    </source>
</evidence>
<feature type="transmembrane region" description="Helical" evidence="6">
    <location>
        <begin position="98"/>
        <end position="115"/>
    </location>
</feature>
<evidence type="ECO:0000256" key="6">
    <source>
        <dbReference type="SAM" id="Phobius"/>
    </source>
</evidence>
<feature type="transmembrane region" description="Helical" evidence="6">
    <location>
        <begin position="146"/>
        <end position="164"/>
    </location>
</feature>